<dbReference type="PROSITE" id="PS52015">
    <property type="entry name" value="TONB_CTD"/>
    <property type="match status" value="1"/>
</dbReference>
<evidence type="ECO:0000256" key="6">
    <source>
        <dbReference type="ARBA" id="ARBA00022692"/>
    </source>
</evidence>
<keyword evidence="14" id="KW-1185">Reference proteome</keyword>
<feature type="compositionally biased region" description="Polar residues" evidence="10">
    <location>
        <begin position="190"/>
        <end position="204"/>
    </location>
</feature>
<feature type="compositionally biased region" description="Low complexity" evidence="10">
    <location>
        <begin position="174"/>
        <end position="183"/>
    </location>
</feature>
<protein>
    <submittedName>
        <fullName evidence="13">TonB protein C-terminal</fullName>
    </submittedName>
</protein>
<keyword evidence="6 11" id="KW-0812">Transmembrane</keyword>
<dbReference type="GO" id="GO:0015031">
    <property type="term" value="P:protein transport"/>
    <property type="evidence" value="ECO:0007669"/>
    <property type="project" value="UniProtKB-KW"/>
</dbReference>
<dbReference type="InterPro" id="IPR006260">
    <property type="entry name" value="TonB/TolA_C"/>
</dbReference>
<evidence type="ECO:0000256" key="9">
    <source>
        <dbReference type="ARBA" id="ARBA00023136"/>
    </source>
</evidence>
<reference evidence="13 14" key="1">
    <citation type="submission" date="2016-10" db="EMBL/GenBank/DDBJ databases">
        <authorList>
            <person name="de Groot N.N."/>
        </authorList>
    </citation>
    <scope>NUCLEOTIDE SEQUENCE [LARGE SCALE GENOMIC DNA]</scope>
    <source>
        <strain evidence="13 14">CGMCC 1.10228</strain>
    </source>
</reference>
<dbReference type="PANTHER" id="PTHR33446">
    <property type="entry name" value="PROTEIN TONB-RELATED"/>
    <property type="match status" value="1"/>
</dbReference>
<feature type="domain" description="TonB C-terminal" evidence="12">
    <location>
        <begin position="207"/>
        <end position="298"/>
    </location>
</feature>
<organism evidence="13 14">
    <name type="scientific">Vibrio xiamenensis</name>
    <dbReference type="NCBI Taxonomy" id="861298"/>
    <lineage>
        <taxon>Bacteria</taxon>
        <taxon>Pseudomonadati</taxon>
        <taxon>Pseudomonadota</taxon>
        <taxon>Gammaproteobacteria</taxon>
        <taxon>Vibrionales</taxon>
        <taxon>Vibrionaceae</taxon>
        <taxon>Vibrio</taxon>
    </lineage>
</organism>
<name>A0A1G8ETB4_9VIBR</name>
<feature type="transmembrane region" description="Helical" evidence="11">
    <location>
        <begin position="7"/>
        <end position="28"/>
    </location>
</feature>
<keyword evidence="7" id="KW-0653">Protein transport</keyword>
<dbReference type="GO" id="GO:0055085">
    <property type="term" value="P:transmembrane transport"/>
    <property type="evidence" value="ECO:0007669"/>
    <property type="project" value="InterPro"/>
</dbReference>
<feature type="compositionally biased region" description="Basic residues" evidence="10">
    <location>
        <begin position="127"/>
        <end position="138"/>
    </location>
</feature>
<keyword evidence="4" id="KW-1003">Cell membrane</keyword>
<comment type="similarity">
    <text evidence="2">Belongs to the TonB family.</text>
</comment>
<dbReference type="PANTHER" id="PTHR33446:SF2">
    <property type="entry name" value="PROTEIN TONB"/>
    <property type="match status" value="1"/>
</dbReference>
<feature type="region of interest" description="Disordered" evidence="10">
    <location>
        <begin position="64"/>
        <end position="204"/>
    </location>
</feature>
<dbReference type="GO" id="GO:0098797">
    <property type="term" value="C:plasma membrane protein complex"/>
    <property type="evidence" value="ECO:0007669"/>
    <property type="project" value="TreeGrafter"/>
</dbReference>
<evidence type="ECO:0000313" key="13">
    <source>
        <dbReference type="EMBL" id="SDH72969.1"/>
    </source>
</evidence>
<dbReference type="NCBIfam" id="TIGR01352">
    <property type="entry name" value="tonB_Cterm"/>
    <property type="match status" value="1"/>
</dbReference>
<evidence type="ECO:0000256" key="4">
    <source>
        <dbReference type="ARBA" id="ARBA00022475"/>
    </source>
</evidence>
<comment type="subcellular location">
    <subcellularLocation>
        <location evidence="1">Cell inner membrane</location>
        <topology evidence="1">Single-pass membrane protein</topology>
        <orientation evidence="1">Periplasmic side</orientation>
    </subcellularLocation>
</comment>
<evidence type="ECO:0000256" key="2">
    <source>
        <dbReference type="ARBA" id="ARBA00006555"/>
    </source>
</evidence>
<dbReference type="EMBL" id="FNDD01000026">
    <property type="protein sequence ID" value="SDH72969.1"/>
    <property type="molecule type" value="Genomic_DNA"/>
</dbReference>
<dbReference type="InterPro" id="IPR051045">
    <property type="entry name" value="TonB-dependent_transducer"/>
</dbReference>
<dbReference type="AlphaFoldDB" id="A0A1G8ETB4"/>
<sequence length="298" mass="32850">METHSRFYRATFFSVAIHAALFAGWQYWPSEKVVVARQVDSMQISLGLQAALAGAAVSKPQAASVAMKAQPQQPKPQPNEPDIETQAETDSKPQSDPIPELVLPSKQATPKSTPQPSDVKAEPKPTKPVKPKQTAKKHQPLDIVKPTKSPNKPLKTEPKPQPTPDSAAHVATASSSGQQGQQGAHVSEQKIASSGQSHQEGGSAEQQFDLLIREHLLSKKRTPKVLRAQRLRGDVTVEFVLSRDGKVLKHKLSEPSRVREFDRAAIKLVKQAEPYPTAPDNLNWQQRVYSIVIRYEIK</sequence>
<evidence type="ECO:0000256" key="5">
    <source>
        <dbReference type="ARBA" id="ARBA00022519"/>
    </source>
</evidence>
<evidence type="ECO:0000256" key="10">
    <source>
        <dbReference type="SAM" id="MobiDB-lite"/>
    </source>
</evidence>
<dbReference type="GO" id="GO:0031992">
    <property type="term" value="F:energy transducer activity"/>
    <property type="evidence" value="ECO:0007669"/>
    <property type="project" value="TreeGrafter"/>
</dbReference>
<accession>A0A1G8ETB4</accession>
<proteinExistence type="inferred from homology"/>
<dbReference type="InterPro" id="IPR037682">
    <property type="entry name" value="TonB_C"/>
</dbReference>
<dbReference type="OrthoDB" id="6077935at2"/>
<keyword evidence="5" id="KW-0997">Cell inner membrane</keyword>
<dbReference type="Proteomes" id="UP000198854">
    <property type="component" value="Unassembled WGS sequence"/>
</dbReference>
<gene>
    <name evidence="13" type="ORF">SAMN04488136_12651</name>
</gene>
<evidence type="ECO:0000256" key="3">
    <source>
        <dbReference type="ARBA" id="ARBA00022448"/>
    </source>
</evidence>
<dbReference type="STRING" id="861298.SAMN04488136_12651"/>
<evidence type="ECO:0000256" key="11">
    <source>
        <dbReference type="SAM" id="Phobius"/>
    </source>
</evidence>
<dbReference type="Pfam" id="PF03544">
    <property type="entry name" value="TonB_C"/>
    <property type="match status" value="1"/>
</dbReference>
<evidence type="ECO:0000256" key="1">
    <source>
        <dbReference type="ARBA" id="ARBA00004383"/>
    </source>
</evidence>
<evidence type="ECO:0000313" key="14">
    <source>
        <dbReference type="Proteomes" id="UP000198854"/>
    </source>
</evidence>
<evidence type="ECO:0000256" key="7">
    <source>
        <dbReference type="ARBA" id="ARBA00022927"/>
    </source>
</evidence>
<evidence type="ECO:0000256" key="8">
    <source>
        <dbReference type="ARBA" id="ARBA00022989"/>
    </source>
</evidence>
<dbReference type="SUPFAM" id="SSF74653">
    <property type="entry name" value="TolA/TonB C-terminal domain"/>
    <property type="match status" value="1"/>
</dbReference>
<feature type="compositionally biased region" description="Polar residues" evidence="10">
    <location>
        <begin position="106"/>
        <end position="116"/>
    </location>
</feature>
<keyword evidence="3" id="KW-0813">Transport</keyword>
<dbReference type="RefSeq" id="WP_093277355.1">
    <property type="nucleotide sequence ID" value="NZ_FNDD01000026.1"/>
</dbReference>
<evidence type="ECO:0000259" key="12">
    <source>
        <dbReference type="PROSITE" id="PS52015"/>
    </source>
</evidence>
<keyword evidence="9 11" id="KW-0472">Membrane</keyword>
<keyword evidence="8 11" id="KW-1133">Transmembrane helix</keyword>
<dbReference type="Gene3D" id="3.30.1150.10">
    <property type="match status" value="1"/>
</dbReference>